<proteinExistence type="inferred from homology"/>
<dbReference type="PROSITE" id="PS51257">
    <property type="entry name" value="PROKAR_LIPOPROTEIN"/>
    <property type="match status" value="1"/>
</dbReference>
<dbReference type="OrthoDB" id="9770517at2"/>
<dbReference type="GO" id="GO:0015562">
    <property type="term" value="F:efflux transmembrane transporter activity"/>
    <property type="evidence" value="ECO:0007669"/>
    <property type="project" value="InterPro"/>
</dbReference>
<keyword evidence="2" id="KW-1134">Transmembrane beta strand</keyword>
<dbReference type="Pfam" id="PF02321">
    <property type="entry name" value="OEP"/>
    <property type="match status" value="2"/>
</dbReference>
<dbReference type="RefSeq" id="WP_137335729.1">
    <property type="nucleotide sequence ID" value="NZ_CP040078.1"/>
</dbReference>
<keyword evidence="2" id="KW-0564">Palmitate</keyword>
<evidence type="ECO:0000313" key="5">
    <source>
        <dbReference type="Proteomes" id="UP000298656"/>
    </source>
</evidence>
<keyword evidence="2" id="KW-0732">Signal</keyword>
<dbReference type="PANTHER" id="PTHR30203">
    <property type="entry name" value="OUTER MEMBRANE CATION EFFLUX PROTEIN"/>
    <property type="match status" value="1"/>
</dbReference>
<evidence type="ECO:0000313" key="4">
    <source>
        <dbReference type="EMBL" id="QCP52958.1"/>
    </source>
</evidence>
<dbReference type="KEGG" id="tvl:FAZ95_28045"/>
<dbReference type="Proteomes" id="UP000298656">
    <property type="component" value="Chromosome 2"/>
</dbReference>
<feature type="chain" id="PRO_5020832584" evidence="2">
    <location>
        <begin position="23"/>
        <end position="484"/>
    </location>
</feature>
<dbReference type="InterPro" id="IPR010131">
    <property type="entry name" value="MdtP/NodT-like"/>
</dbReference>
<reference evidence="4 5" key="1">
    <citation type="submission" date="2019-05" db="EMBL/GenBank/DDBJ databases">
        <title>Burkholderia sp. DHOD12, isolated from subtropical forest soil.</title>
        <authorList>
            <person name="Gao Z.-H."/>
            <person name="Qiu L.-H."/>
        </authorList>
    </citation>
    <scope>NUCLEOTIDE SEQUENCE [LARGE SCALE GENOMIC DNA]</scope>
    <source>
        <strain evidence="4 5">DHOD12</strain>
    </source>
</reference>
<comment type="similarity">
    <text evidence="1 2">Belongs to the outer membrane factor (OMF) (TC 1.B.17) family.</text>
</comment>
<feature type="compositionally biased region" description="Basic and acidic residues" evidence="3">
    <location>
        <begin position="111"/>
        <end position="120"/>
    </location>
</feature>
<evidence type="ECO:0000256" key="3">
    <source>
        <dbReference type="SAM" id="MobiDB-lite"/>
    </source>
</evidence>
<sequence length="484" mass="51866">MNKARTAVLLAGAAIVSSCSLAPRYEVPEVPVAQAYRTQGPWTTAAPADQLDRAGWWTLYREPQLDDLEQRLIANNHDLRAAYFHYVQSQAYVEQVSSQRYPQVSAAGNVQRERESDTRPLRSPTAPADYNSATLGAQVDYEVDLWGRVRDSITAGKDESAATKADLASTQLSLEVELARSYLDLRGFDQQIHLLEGTAQAYQKALELTRTLHGGGVVSGLDVARAQTQLSSAQSDLTQARAKRALLEHAIAALVGASASDFRIAPGIDPVALPAIPVGVPSALLQRRPDVAAAERRVAEANAEIGVARTAYFPSLTLSAQGGVQSSVYADLLSAPSAFWTIGPTLAVYLFDGGKRRAQVESAKAAKSEAGERYRSVVLASFKQVEDDLTLLTELGTATAQQQDAASAADLSVDLALSRYRRGAVSYLDVVEAQSAALQSERSVIEIQTQQLDANVDLIRAVGGGWSQDDLKSADVAEPFAKGV</sequence>
<accession>A0A4P8IUK7</accession>
<protein>
    <submittedName>
        <fullName evidence="4">Efflux transporter outer membrane subunit</fullName>
    </submittedName>
</protein>
<dbReference type="NCBIfam" id="TIGR01845">
    <property type="entry name" value="outer_NodT"/>
    <property type="match status" value="1"/>
</dbReference>
<organism evidence="4 5">
    <name type="scientific">Trinickia violacea</name>
    <dbReference type="NCBI Taxonomy" id="2571746"/>
    <lineage>
        <taxon>Bacteria</taxon>
        <taxon>Pseudomonadati</taxon>
        <taxon>Pseudomonadota</taxon>
        <taxon>Betaproteobacteria</taxon>
        <taxon>Burkholderiales</taxon>
        <taxon>Burkholderiaceae</taxon>
        <taxon>Trinickia</taxon>
    </lineage>
</organism>
<dbReference type="EMBL" id="CP040078">
    <property type="protein sequence ID" value="QCP52958.1"/>
    <property type="molecule type" value="Genomic_DNA"/>
</dbReference>
<keyword evidence="2" id="KW-0812">Transmembrane</keyword>
<comment type="subcellular location">
    <subcellularLocation>
        <location evidence="2">Cell membrane</location>
        <topology evidence="2">Lipid-anchor</topology>
    </subcellularLocation>
</comment>
<feature type="region of interest" description="Disordered" evidence="3">
    <location>
        <begin position="104"/>
        <end position="130"/>
    </location>
</feature>
<evidence type="ECO:0000256" key="1">
    <source>
        <dbReference type="ARBA" id="ARBA00007613"/>
    </source>
</evidence>
<keyword evidence="2" id="KW-0449">Lipoprotein</keyword>
<evidence type="ECO:0000256" key="2">
    <source>
        <dbReference type="RuleBase" id="RU362097"/>
    </source>
</evidence>
<dbReference type="AlphaFoldDB" id="A0A4P8IUK7"/>
<feature type="signal peptide" evidence="2">
    <location>
        <begin position="1"/>
        <end position="22"/>
    </location>
</feature>
<dbReference type="SUPFAM" id="SSF56954">
    <property type="entry name" value="Outer membrane efflux proteins (OEP)"/>
    <property type="match status" value="1"/>
</dbReference>
<dbReference type="InterPro" id="IPR003423">
    <property type="entry name" value="OMP_efflux"/>
</dbReference>
<gene>
    <name evidence="4" type="ORF">FAZ95_28045</name>
</gene>
<keyword evidence="5" id="KW-1185">Reference proteome</keyword>
<dbReference type="Gene3D" id="2.20.200.10">
    <property type="entry name" value="Outer membrane efflux proteins (OEP)"/>
    <property type="match status" value="1"/>
</dbReference>
<dbReference type="PANTHER" id="PTHR30203:SF33">
    <property type="entry name" value="BLR4455 PROTEIN"/>
    <property type="match status" value="1"/>
</dbReference>
<dbReference type="GO" id="GO:0005886">
    <property type="term" value="C:plasma membrane"/>
    <property type="evidence" value="ECO:0007669"/>
    <property type="project" value="UniProtKB-SubCell"/>
</dbReference>
<name>A0A4P8IUK7_9BURK</name>
<keyword evidence="2" id="KW-0472">Membrane</keyword>
<dbReference type="Gene3D" id="1.20.1600.10">
    <property type="entry name" value="Outer membrane efflux proteins (OEP)"/>
    <property type="match status" value="1"/>
</dbReference>